<keyword evidence="7" id="KW-0539">Nucleus</keyword>
<feature type="compositionally biased region" description="Polar residues" evidence="8">
    <location>
        <begin position="252"/>
        <end position="262"/>
    </location>
</feature>
<name>A0A9P6H4W8_9AGAM</name>
<feature type="compositionally biased region" description="Polar residues" evidence="8">
    <location>
        <begin position="351"/>
        <end position="361"/>
    </location>
</feature>
<evidence type="ECO:0000259" key="9">
    <source>
        <dbReference type="Pfam" id="PF09816"/>
    </source>
</evidence>
<feature type="compositionally biased region" description="Pro residues" evidence="8">
    <location>
        <begin position="140"/>
        <end position="152"/>
    </location>
</feature>
<organism evidence="10 11">
    <name type="scientific">Thelephora terrestris</name>
    <dbReference type="NCBI Taxonomy" id="56493"/>
    <lineage>
        <taxon>Eukaryota</taxon>
        <taxon>Fungi</taxon>
        <taxon>Dikarya</taxon>
        <taxon>Basidiomycota</taxon>
        <taxon>Agaricomycotina</taxon>
        <taxon>Agaricomycetes</taxon>
        <taxon>Thelephorales</taxon>
        <taxon>Thelephoraceae</taxon>
        <taxon>Thelephora</taxon>
    </lineage>
</organism>
<comment type="subcellular location">
    <subcellularLocation>
        <location evidence="1">Nucleus</location>
    </subcellularLocation>
</comment>
<evidence type="ECO:0000313" key="10">
    <source>
        <dbReference type="EMBL" id="KAF9779568.1"/>
    </source>
</evidence>
<feature type="region of interest" description="Disordered" evidence="8">
    <location>
        <begin position="169"/>
        <end position="377"/>
    </location>
</feature>
<gene>
    <name evidence="10" type="ORF">BJ322DRAFT_364622</name>
</gene>
<feature type="region of interest" description="Disordered" evidence="8">
    <location>
        <begin position="416"/>
        <end position="509"/>
    </location>
</feature>
<feature type="compositionally biased region" description="Low complexity" evidence="8">
    <location>
        <begin position="227"/>
        <end position="238"/>
    </location>
</feature>
<evidence type="ECO:0000256" key="2">
    <source>
        <dbReference type="ARBA" id="ARBA00007798"/>
    </source>
</evidence>
<reference evidence="10" key="2">
    <citation type="submission" date="2020-11" db="EMBL/GenBank/DDBJ databases">
        <authorList>
            <consortium name="DOE Joint Genome Institute"/>
            <person name="Kuo A."/>
            <person name="Miyauchi S."/>
            <person name="Kiss E."/>
            <person name="Drula E."/>
            <person name="Kohler A."/>
            <person name="Sanchez-Garcia M."/>
            <person name="Andreopoulos B."/>
            <person name="Barry K.W."/>
            <person name="Bonito G."/>
            <person name="Buee M."/>
            <person name="Carver A."/>
            <person name="Chen C."/>
            <person name="Cichocki N."/>
            <person name="Clum A."/>
            <person name="Culley D."/>
            <person name="Crous P.W."/>
            <person name="Fauchery L."/>
            <person name="Girlanda M."/>
            <person name="Hayes R."/>
            <person name="Keri Z."/>
            <person name="Labutti K."/>
            <person name="Lipzen A."/>
            <person name="Lombard V."/>
            <person name="Magnuson J."/>
            <person name="Maillard F."/>
            <person name="Morin E."/>
            <person name="Murat C."/>
            <person name="Nolan M."/>
            <person name="Ohm R."/>
            <person name="Pangilinan J."/>
            <person name="Pereira M."/>
            <person name="Perotto S."/>
            <person name="Peter M."/>
            <person name="Riley R."/>
            <person name="Sitrit Y."/>
            <person name="Stielow B."/>
            <person name="Szollosi G."/>
            <person name="Zifcakova L."/>
            <person name="Stursova M."/>
            <person name="Spatafora J.W."/>
            <person name="Tedersoo L."/>
            <person name="Vaario L.-M."/>
            <person name="Yamada A."/>
            <person name="Yan M."/>
            <person name="Wang P."/>
            <person name="Xu J."/>
            <person name="Bruns T."/>
            <person name="Baldrian P."/>
            <person name="Vilgalys R."/>
            <person name="Henrissat B."/>
            <person name="Grigoriev I.V."/>
            <person name="Hibbett D."/>
            <person name="Nagy L.G."/>
            <person name="Martin F.M."/>
        </authorList>
    </citation>
    <scope>NUCLEOTIDE SEQUENCE</scope>
    <source>
        <strain evidence="10">UH-Tt-Lm1</strain>
    </source>
</reference>
<dbReference type="AlphaFoldDB" id="A0A9P6H4W8"/>
<feature type="compositionally biased region" description="Acidic residues" evidence="8">
    <location>
        <begin position="495"/>
        <end position="508"/>
    </location>
</feature>
<evidence type="ECO:0000313" key="11">
    <source>
        <dbReference type="Proteomes" id="UP000736335"/>
    </source>
</evidence>
<sequence>MSHKNDTSWMPPNGTHPVTVGSSLAGALKANRGLPEAPKLSNRGFYSFRYNFKPESIDLYKPGTIEIKKDGDRKTATIERASTVPGEGQLFTGTEAAANDVDCVLMYDEDTGTFTLEKLDSLINVAWGGKSTMPSNRPSESPPVVAPSAPDPPTKKAYDDELEHELLSAIEGAPPKRPTIKQEPPPPKPSTSSTPSGASGLQSLPKKPVVRPKPKPKGPAPIFMNPKSDAAKVASKKSAPAKREPKPDQKLPVSSQPTTVSKLATLVGDLKGKGVKREVEPGSEEPARVQKRPKPSPPPSKTQLQPRPRVNKPPPLAAGLPPKPQTTTVPLQPPPKPQPPAKKGFSLELPTGTSSGSSSKNPLLASGSGGTSYSLPTAPSVLVGTQPSTSAVVDTTPVVLSDSESDVDWDEVEADVPPLNQTQSQPPPYTFGGSLTIEEDPPAGFSGTLDIVEGDDDRYEDADADADAEGEAEGEDIDLDDLVAEMDQQLQGGDGEQEGEGEGNEMEDFLINAVSEQGQEACQDVDFLEDAMFGDDDSSSSSDDSD</sequence>
<comment type="similarity">
    <text evidence="2">Belongs to the EAF family.</text>
</comment>
<evidence type="ECO:0000256" key="3">
    <source>
        <dbReference type="ARBA" id="ARBA00022553"/>
    </source>
</evidence>
<keyword evidence="6" id="KW-0804">Transcription</keyword>
<proteinExistence type="inferred from homology"/>
<accession>A0A9P6H4W8</accession>
<dbReference type="InterPro" id="IPR019194">
    <property type="entry name" value="Tscrpt_elong_fac_Eaf_N"/>
</dbReference>
<dbReference type="PANTHER" id="PTHR15970">
    <property type="entry name" value="ELL-ASSOCIATED FACTOR EAF"/>
    <property type="match status" value="1"/>
</dbReference>
<feature type="region of interest" description="Disordered" evidence="8">
    <location>
        <begin position="132"/>
        <end position="157"/>
    </location>
</feature>
<keyword evidence="3" id="KW-0597">Phosphoprotein</keyword>
<keyword evidence="4" id="KW-0805">Transcription regulation</keyword>
<dbReference type="GO" id="GO:0032783">
    <property type="term" value="C:super elongation complex"/>
    <property type="evidence" value="ECO:0007669"/>
    <property type="project" value="InterPro"/>
</dbReference>
<dbReference type="InterPro" id="IPR027093">
    <property type="entry name" value="EAF_fam"/>
</dbReference>
<dbReference type="GO" id="GO:0003711">
    <property type="term" value="F:transcription elongation factor activity"/>
    <property type="evidence" value="ECO:0007669"/>
    <property type="project" value="TreeGrafter"/>
</dbReference>
<protein>
    <recommendedName>
        <fullName evidence="9">Transcription elongation factor Eaf N-terminal domain-containing protein</fullName>
    </recommendedName>
</protein>
<dbReference type="PANTHER" id="PTHR15970:SF2">
    <property type="entry name" value="ELL-ASSOCIATED FACTOR EAF"/>
    <property type="match status" value="1"/>
</dbReference>
<feature type="compositionally biased region" description="Pro residues" evidence="8">
    <location>
        <begin position="311"/>
        <end position="324"/>
    </location>
</feature>
<dbReference type="OrthoDB" id="125903at2759"/>
<dbReference type="GO" id="GO:0006368">
    <property type="term" value="P:transcription elongation by RNA polymerase II"/>
    <property type="evidence" value="ECO:0007669"/>
    <property type="project" value="InterPro"/>
</dbReference>
<evidence type="ECO:0000256" key="5">
    <source>
        <dbReference type="ARBA" id="ARBA00023159"/>
    </source>
</evidence>
<evidence type="ECO:0000256" key="7">
    <source>
        <dbReference type="ARBA" id="ARBA00023242"/>
    </source>
</evidence>
<feature type="compositionally biased region" description="Basic and acidic residues" evidence="8">
    <location>
        <begin position="270"/>
        <end position="288"/>
    </location>
</feature>
<feature type="compositionally biased region" description="Acidic residues" evidence="8">
    <location>
        <begin position="452"/>
        <end position="484"/>
    </location>
</feature>
<reference evidence="10" key="1">
    <citation type="journal article" date="2020" name="Nat. Commun.">
        <title>Large-scale genome sequencing of mycorrhizal fungi provides insights into the early evolution of symbiotic traits.</title>
        <authorList>
            <person name="Miyauchi S."/>
            <person name="Kiss E."/>
            <person name="Kuo A."/>
            <person name="Drula E."/>
            <person name="Kohler A."/>
            <person name="Sanchez-Garcia M."/>
            <person name="Morin E."/>
            <person name="Andreopoulos B."/>
            <person name="Barry K.W."/>
            <person name="Bonito G."/>
            <person name="Buee M."/>
            <person name="Carver A."/>
            <person name="Chen C."/>
            <person name="Cichocki N."/>
            <person name="Clum A."/>
            <person name="Culley D."/>
            <person name="Crous P.W."/>
            <person name="Fauchery L."/>
            <person name="Girlanda M."/>
            <person name="Hayes R.D."/>
            <person name="Keri Z."/>
            <person name="LaButti K."/>
            <person name="Lipzen A."/>
            <person name="Lombard V."/>
            <person name="Magnuson J."/>
            <person name="Maillard F."/>
            <person name="Murat C."/>
            <person name="Nolan M."/>
            <person name="Ohm R.A."/>
            <person name="Pangilinan J."/>
            <person name="Pereira M.F."/>
            <person name="Perotto S."/>
            <person name="Peter M."/>
            <person name="Pfister S."/>
            <person name="Riley R."/>
            <person name="Sitrit Y."/>
            <person name="Stielow J.B."/>
            <person name="Szollosi G."/>
            <person name="Zifcakova L."/>
            <person name="Stursova M."/>
            <person name="Spatafora J.W."/>
            <person name="Tedersoo L."/>
            <person name="Vaario L.M."/>
            <person name="Yamada A."/>
            <person name="Yan M."/>
            <person name="Wang P."/>
            <person name="Xu J."/>
            <person name="Bruns T."/>
            <person name="Baldrian P."/>
            <person name="Vilgalys R."/>
            <person name="Dunand C."/>
            <person name="Henrissat B."/>
            <person name="Grigoriev I.V."/>
            <person name="Hibbett D."/>
            <person name="Nagy L.G."/>
            <person name="Martin F.M."/>
        </authorList>
    </citation>
    <scope>NUCLEOTIDE SEQUENCE</scope>
    <source>
        <strain evidence="10">UH-Tt-Lm1</strain>
    </source>
</reference>
<dbReference type="PRINTS" id="PR01217">
    <property type="entry name" value="PRICHEXTENSN"/>
</dbReference>
<dbReference type="Pfam" id="PF09816">
    <property type="entry name" value="EAF"/>
    <property type="match status" value="1"/>
</dbReference>
<feature type="compositionally biased region" description="Pro residues" evidence="8">
    <location>
        <begin position="331"/>
        <end position="340"/>
    </location>
</feature>
<dbReference type="EMBL" id="WIUZ02000019">
    <property type="protein sequence ID" value="KAF9779568.1"/>
    <property type="molecule type" value="Genomic_DNA"/>
</dbReference>
<comment type="caution">
    <text evidence="10">The sequence shown here is derived from an EMBL/GenBank/DDBJ whole genome shotgun (WGS) entry which is preliminary data.</text>
</comment>
<evidence type="ECO:0000256" key="1">
    <source>
        <dbReference type="ARBA" id="ARBA00004123"/>
    </source>
</evidence>
<keyword evidence="5" id="KW-0010">Activator</keyword>
<evidence type="ECO:0000256" key="4">
    <source>
        <dbReference type="ARBA" id="ARBA00023015"/>
    </source>
</evidence>
<keyword evidence="11" id="KW-1185">Reference proteome</keyword>
<feature type="domain" description="Transcription elongation factor Eaf N-terminal" evidence="9">
    <location>
        <begin position="16"/>
        <end position="125"/>
    </location>
</feature>
<dbReference type="Proteomes" id="UP000736335">
    <property type="component" value="Unassembled WGS sequence"/>
</dbReference>
<evidence type="ECO:0000256" key="8">
    <source>
        <dbReference type="SAM" id="MobiDB-lite"/>
    </source>
</evidence>
<evidence type="ECO:0000256" key="6">
    <source>
        <dbReference type="ARBA" id="ARBA00023163"/>
    </source>
</evidence>